<dbReference type="NCBIfam" id="TIGR00079">
    <property type="entry name" value="pept_deformyl"/>
    <property type="match status" value="1"/>
</dbReference>
<evidence type="ECO:0000256" key="1">
    <source>
        <dbReference type="ARBA" id="ARBA00010759"/>
    </source>
</evidence>
<comment type="function">
    <text evidence="6">Removes the formyl group from the N-terminal Met of newly synthesized proteins. Requires at least a dipeptide for an efficient rate of reaction. N-terminal L-methionine is a prerequisite for activity but the enzyme has broad specificity at other positions.</text>
</comment>
<dbReference type="SUPFAM" id="SSF56420">
    <property type="entry name" value="Peptide deformylase"/>
    <property type="match status" value="1"/>
</dbReference>
<organism evidence="8 9">
    <name type="scientific">Enteractinococcus coprophilus</name>
    <dbReference type="NCBI Taxonomy" id="1027633"/>
    <lineage>
        <taxon>Bacteria</taxon>
        <taxon>Bacillati</taxon>
        <taxon>Actinomycetota</taxon>
        <taxon>Actinomycetes</taxon>
        <taxon>Micrococcales</taxon>
        <taxon>Micrococcaceae</taxon>
    </lineage>
</organism>
<evidence type="ECO:0000256" key="7">
    <source>
        <dbReference type="SAM" id="MobiDB-lite"/>
    </source>
</evidence>
<comment type="caution">
    <text evidence="8">The sequence shown here is derived from an EMBL/GenBank/DDBJ whole genome shotgun (WGS) entry which is preliminary data.</text>
</comment>
<feature type="region of interest" description="Disordered" evidence="7">
    <location>
        <begin position="179"/>
        <end position="206"/>
    </location>
</feature>
<dbReference type="NCBIfam" id="NF001159">
    <property type="entry name" value="PRK00150.1-3"/>
    <property type="match status" value="1"/>
</dbReference>
<feature type="binding site" evidence="6">
    <location>
        <position position="150"/>
    </location>
    <ligand>
        <name>Fe cation</name>
        <dbReference type="ChEBI" id="CHEBI:24875"/>
    </ligand>
</feature>
<accession>A0A543AIR8</accession>
<dbReference type="InterPro" id="IPR023635">
    <property type="entry name" value="Peptide_deformylase"/>
</dbReference>
<proteinExistence type="inferred from homology"/>
<evidence type="ECO:0000256" key="6">
    <source>
        <dbReference type="HAMAP-Rule" id="MF_00163"/>
    </source>
</evidence>
<feature type="active site" evidence="6">
    <location>
        <position position="147"/>
    </location>
</feature>
<comment type="similarity">
    <text evidence="1 6">Belongs to the polypeptide deformylase family.</text>
</comment>
<dbReference type="Proteomes" id="UP000319746">
    <property type="component" value="Unassembled WGS sequence"/>
</dbReference>
<name>A0A543AIR8_9MICC</name>
<evidence type="ECO:0000256" key="2">
    <source>
        <dbReference type="ARBA" id="ARBA00022723"/>
    </source>
</evidence>
<evidence type="ECO:0000313" key="9">
    <source>
        <dbReference type="Proteomes" id="UP000319746"/>
    </source>
</evidence>
<dbReference type="RefSeq" id="WP_141865625.1">
    <property type="nucleotide sequence ID" value="NZ_BAABAN010000018.1"/>
</dbReference>
<dbReference type="PRINTS" id="PR01576">
    <property type="entry name" value="PDEFORMYLASE"/>
</dbReference>
<evidence type="ECO:0000256" key="4">
    <source>
        <dbReference type="ARBA" id="ARBA00022917"/>
    </source>
</evidence>
<evidence type="ECO:0000256" key="5">
    <source>
        <dbReference type="ARBA" id="ARBA00023004"/>
    </source>
</evidence>
<feature type="binding site" evidence="6">
    <location>
        <position position="104"/>
    </location>
    <ligand>
        <name>Fe cation</name>
        <dbReference type="ChEBI" id="CHEBI:24875"/>
    </ligand>
</feature>
<dbReference type="PANTHER" id="PTHR10458">
    <property type="entry name" value="PEPTIDE DEFORMYLASE"/>
    <property type="match status" value="1"/>
</dbReference>
<dbReference type="GO" id="GO:0042586">
    <property type="term" value="F:peptide deformylase activity"/>
    <property type="evidence" value="ECO:0007669"/>
    <property type="project" value="UniProtKB-UniRule"/>
</dbReference>
<keyword evidence="5 6" id="KW-0408">Iron</keyword>
<feature type="binding site" evidence="6">
    <location>
        <position position="146"/>
    </location>
    <ligand>
        <name>Fe cation</name>
        <dbReference type="ChEBI" id="CHEBI:24875"/>
    </ligand>
</feature>
<reference evidence="8 9" key="1">
    <citation type="submission" date="2019-06" db="EMBL/GenBank/DDBJ databases">
        <title>Sequencing the genomes of 1000 actinobacteria strains.</title>
        <authorList>
            <person name="Klenk H.-P."/>
        </authorList>
    </citation>
    <scope>NUCLEOTIDE SEQUENCE [LARGE SCALE GENOMIC DNA]</scope>
    <source>
        <strain evidence="8 9">DSM 24083</strain>
    </source>
</reference>
<sequence length="206" mass="23040">MAFEGKVLPIVIHGDPVLHNRAAEVEEINDDVRQLVADMHVTQEAARGVGLAAPQVGAGLRIFTWGFEHTGDAPQQGEVLNPVLTLLGKVSQEDPDPETETEGCLSVPGLGYPLKRADHVRLQGFDVEGNEIDFEAHGWFARILQHEFDHLNATLYVNRLNPRWAKRWKKELRKQGWTTAGNTWIPGEDTDPFGHDEDDESKTAEY</sequence>
<keyword evidence="4 6" id="KW-0648">Protein biosynthesis</keyword>
<gene>
    <name evidence="6" type="primary">def</name>
    <name evidence="8" type="ORF">FB556_1126</name>
</gene>
<keyword evidence="3 6" id="KW-0378">Hydrolase</keyword>
<dbReference type="PIRSF" id="PIRSF004749">
    <property type="entry name" value="Pep_def"/>
    <property type="match status" value="1"/>
</dbReference>
<keyword evidence="9" id="KW-1185">Reference proteome</keyword>
<dbReference type="EC" id="3.5.1.88" evidence="6"/>
<protein>
    <recommendedName>
        <fullName evidence="6">Peptide deformylase</fullName>
        <shortName evidence="6">PDF</shortName>
        <ecNumber evidence="6">3.5.1.88</ecNumber>
    </recommendedName>
    <alternativeName>
        <fullName evidence="6">Polypeptide deformylase</fullName>
    </alternativeName>
</protein>
<dbReference type="AlphaFoldDB" id="A0A543AIR8"/>
<evidence type="ECO:0000313" key="8">
    <source>
        <dbReference type="EMBL" id="TQL72474.1"/>
    </source>
</evidence>
<dbReference type="CDD" id="cd00487">
    <property type="entry name" value="Pep_deformylase"/>
    <property type="match status" value="1"/>
</dbReference>
<dbReference type="InterPro" id="IPR036821">
    <property type="entry name" value="Peptide_deformylase_sf"/>
</dbReference>
<feature type="compositionally biased region" description="Acidic residues" evidence="7">
    <location>
        <begin position="188"/>
        <end position="200"/>
    </location>
</feature>
<dbReference type="GO" id="GO:0006412">
    <property type="term" value="P:translation"/>
    <property type="evidence" value="ECO:0007669"/>
    <property type="project" value="UniProtKB-UniRule"/>
</dbReference>
<dbReference type="HAMAP" id="MF_00163">
    <property type="entry name" value="Pep_deformylase"/>
    <property type="match status" value="1"/>
</dbReference>
<evidence type="ECO:0000256" key="3">
    <source>
        <dbReference type="ARBA" id="ARBA00022801"/>
    </source>
</evidence>
<dbReference type="OrthoDB" id="9804313at2"/>
<dbReference type="Pfam" id="PF01327">
    <property type="entry name" value="Pep_deformylase"/>
    <property type="match status" value="1"/>
</dbReference>
<dbReference type="PANTHER" id="PTHR10458:SF2">
    <property type="entry name" value="PEPTIDE DEFORMYLASE, MITOCHONDRIAL"/>
    <property type="match status" value="1"/>
</dbReference>
<keyword evidence="2 6" id="KW-0479">Metal-binding</keyword>
<comment type="catalytic activity">
    <reaction evidence="6">
        <text>N-terminal N-formyl-L-methionyl-[peptide] + H2O = N-terminal L-methionyl-[peptide] + formate</text>
        <dbReference type="Rhea" id="RHEA:24420"/>
        <dbReference type="Rhea" id="RHEA-COMP:10639"/>
        <dbReference type="Rhea" id="RHEA-COMP:10640"/>
        <dbReference type="ChEBI" id="CHEBI:15377"/>
        <dbReference type="ChEBI" id="CHEBI:15740"/>
        <dbReference type="ChEBI" id="CHEBI:49298"/>
        <dbReference type="ChEBI" id="CHEBI:64731"/>
        <dbReference type="EC" id="3.5.1.88"/>
    </reaction>
</comment>
<dbReference type="EMBL" id="VFOU01000002">
    <property type="protein sequence ID" value="TQL72474.1"/>
    <property type="molecule type" value="Genomic_DNA"/>
</dbReference>
<dbReference type="GO" id="GO:0046872">
    <property type="term" value="F:metal ion binding"/>
    <property type="evidence" value="ECO:0007669"/>
    <property type="project" value="UniProtKB-KW"/>
</dbReference>
<dbReference type="Gene3D" id="3.90.45.10">
    <property type="entry name" value="Peptide deformylase"/>
    <property type="match status" value="1"/>
</dbReference>
<comment type="cofactor">
    <cofactor evidence="6">
        <name>Fe(2+)</name>
        <dbReference type="ChEBI" id="CHEBI:29033"/>
    </cofactor>
    <text evidence="6">Binds 1 Fe(2+) ion.</text>
</comment>